<reference evidence="2 3" key="1">
    <citation type="journal article" date="2017" name="Genome Announc.">
        <title>Draft Genome Sequence of Romboutsia weinsteinii sp. nov. Strain CCRI-19649(T) Isolated from Surface Water.</title>
        <authorList>
            <person name="Maheux A.F."/>
            <person name="Boudreau D.K."/>
            <person name="Berube E."/>
            <person name="Boissinot M."/>
            <person name="Cantin P."/>
            <person name="Raymond F."/>
            <person name="Corbeil J."/>
            <person name="Omar R.F."/>
            <person name="Bergeron M.G."/>
        </authorList>
    </citation>
    <scope>NUCLEOTIDE SEQUENCE [LARGE SCALE GENOMIC DNA]</scope>
    <source>
        <strain evidence="2 3">CCRI-19649</strain>
    </source>
</reference>
<dbReference type="Pfam" id="PF14276">
    <property type="entry name" value="DUF4363"/>
    <property type="match status" value="1"/>
</dbReference>
<evidence type="ECO:0000256" key="1">
    <source>
        <dbReference type="SAM" id="Phobius"/>
    </source>
</evidence>
<keyword evidence="1" id="KW-0472">Membrane</keyword>
<comment type="caution">
    <text evidence="2">The sequence shown here is derived from an EMBL/GenBank/DDBJ whole genome shotgun (WGS) entry which is preliminary data.</text>
</comment>
<organism evidence="2 3">
    <name type="scientific">Romboutsia weinsteinii</name>
    <dbReference type="NCBI Taxonomy" id="2020949"/>
    <lineage>
        <taxon>Bacteria</taxon>
        <taxon>Bacillati</taxon>
        <taxon>Bacillota</taxon>
        <taxon>Clostridia</taxon>
        <taxon>Peptostreptococcales</taxon>
        <taxon>Peptostreptococcaceae</taxon>
        <taxon>Romboutsia</taxon>
    </lineage>
</organism>
<name>A0A371J6R2_9FIRM</name>
<keyword evidence="3" id="KW-1185">Reference proteome</keyword>
<dbReference type="OrthoDB" id="1752566at2"/>
<dbReference type="InterPro" id="IPR025373">
    <property type="entry name" value="DUF4363"/>
</dbReference>
<dbReference type="RefSeq" id="WP_094368517.1">
    <property type="nucleotide sequence ID" value="NZ_NOJY02000007.1"/>
</dbReference>
<feature type="transmembrane region" description="Helical" evidence="1">
    <location>
        <begin position="6"/>
        <end position="25"/>
    </location>
</feature>
<proteinExistence type="predicted"/>
<evidence type="ECO:0000313" key="2">
    <source>
        <dbReference type="EMBL" id="RDY28373.1"/>
    </source>
</evidence>
<gene>
    <name evidence="2" type="ORF">CHL78_005585</name>
</gene>
<dbReference type="AlphaFoldDB" id="A0A371J6R2"/>
<dbReference type="Proteomes" id="UP000215694">
    <property type="component" value="Unassembled WGS sequence"/>
</dbReference>
<protein>
    <submittedName>
        <fullName evidence="2">DUF4363 family protein</fullName>
    </submittedName>
</protein>
<accession>A0A371J6R2</accession>
<keyword evidence="1" id="KW-0812">Transmembrane</keyword>
<keyword evidence="1" id="KW-1133">Transmembrane helix</keyword>
<sequence>MKSTAFVLIWTIIFIIIGIFVNFNVDNFTEKYTDNITVIENYIEDDNWEEANNKLNEFCDTWYKEKNIYYKLLDHTFFDDISLYTNILDKSIELKDKSKCLEQIETIKITLENIIESVKFDINHIL</sequence>
<dbReference type="EMBL" id="NOJY02000007">
    <property type="protein sequence ID" value="RDY28373.1"/>
    <property type="molecule type" value="Genomic_DNA"/>
</dbReference>
<evidence type="ECO:0000313" key="3">
    <source>
        <dbReference type="Proteomes" id="UP000215694"/>
    </source>
</evidence>